<feature type="compositionally biased region" description="Polar residues" evidence="1">
    <location>
        <begin position="443"/>
        <end position="452"/>
    </location>
</feature>
<feature type="compositionally biased region" description="Polar residues" evidence="1">
    <location>
        <begin position="2914"/>
        <end position="2936"/>
    </location>
</feature>
<feature type="compositionally biased region" description="Polar residues" evidence="1">
    <location>
        <begin position="775"/>
        <end position="785"/>
    </location>
</feature>
<feature type="region of interest" description="Disordered" evidence="1">
    <location>
        <begin position="431"/>
        <end position="491"/>
    </location>
</feature>
<evidence type="ECO:0000256" key="1">
    <source>
        <dbReference type="SAM" id="MobiDB-lite"/>
    </source>
</evidence>
<feature type="compositionally biased region" description="Low complexity" evidence="1">
    <location>
        <begin position="988"/>
        <end position="1000"/>
    </location>
</feature>
<feature type="region of interest" description="Disordered" evidence="1">
    <location>
        <begin position="1244"/>
        <end position="1272"/>
    </location>
</feature>
<feature type="compositionally biased region" description="Low complexity" evidence="1">
    <location>
        <begin position="77"/>
        <end position="89"/>
    </location>
</feature>
<protein>
    <submittedName>
        <fullName evidence="3">Uncharacterized protein</fullName>
    </submittedName>
</protein>
<dbReference type="Proteomes" id="UP001412239">
    <property type="component" value="Unassembled WGS sequence"/>
</dbReference>
<feature type="region of interest" description="Disordered" evidence="1">
    <location>
        <begin position="1023"/>
        <end position="1051"/>
    </location>
</feature>
<keyword evidence="2" id="KW-0812">Transmembrane</keyword>
<feature type="compositionally biased region" description="Acidic residues" evidence="1">
    <location>
        <begin position="1103"/>
        <end position="1123"/>
    </location>
</feature>
<feature type="compositionally biased region" description="Low complexity" evidence="1">
    <location>
        <begin position="453"/>
        <end position="467"/>
    </location>
</feature>
<name>A0A292Q6X1_9PEZI</name>
<feature type="region of interest" description="Disordered" evidence="1">
    <location>
        <begin position="75"/>
        <end position="116"/>
    </location>
</feature>
<reference evidence="3" key="1">
    <citation type="submission" date="2015-10" db="EMBL/GenBank/DDBJ databases">
        <authorList>
            <person name="Regsiter A."/>
            <person name="william w."/>
        </authorList>
    </citation>
    <scope>NUCLEOTIDE SEQUENCE</scope>
    <source>
        <strain evidence="3">Montdore</strain>
    </source>
</reference>
<evidence type="ECO:0000313" key="4">
    <source>
        <dbReference type="Proteomes" id="UP001412239"/>
    </source>
</evidence>
<feature type="compositionally biased region" description="Polar residues" evidence="1">
    <location>
        <begin position="1024"/>
        <end position="1033"/>
    </location>
</feature>
<feature type="region of interest" description="Disordered" evidence="1">
    <location>
        <begin position="1101"/>
        <end position="1123"/>
    </location>
</feature>
<feature type="region of interest" description="Disordered" evidence="1">
    <location>
        <begin position="983"/>
        <end position="1007"/>
    </location>
</feature>
<feature type="region of interest" description="Disordered" evidence="1">
    <location>
        <begin position="2544"/>
        <end position="2582"/>
    </location>
</feature>
<feature type="compositionally biased region" description="Acidic residues" evidence="1">
    <location>
        <begin position="799"/>
        <end position="815"/>
    </location>
</feature>
<feature type="region of interest" description="Disordered" evidence="1">
    <location>
        <begin position="381"/>
        <end position="404"/>
    </location>
</feature>
<feature type="compositionally biased region" description="Low complexity" evidence="1">
    <location>
        <begin position="1034"/>
        <end position="1051"/>
    </location>
</feature>
<evidence type="ECO:0000313" key="3">
    <source>
        <dbReference type="EMBL" id="CUS14695.1"/>
    </source>
</evidence>
<feature type="transmembrane region" description="Helical" evidence="2">
    <location>
        <begin position="12"/>
        <end position="30"/>
    </location>
</feature>
<gene>
    <name evidence="3" type="ORF">GSTUAT00001220001</name>
</gene>
<sequence>MFVGYTAVGFDIALWVLLLLRIVGLWGLFADQGRGGRSEGKSQGYGMFLIALSVLGWSVCSNGFYGSRMQRLGTVGGSPRPAGPSSSPAFKQSPPQTGDIESNKHTTGFCPRDKGRATRDSNVFGGIIGAPIIHPGAALPWPLDNTTGPDSIQSTLKAYPGGPIGATSVALQENSKRKSLVETLFPAHAGGRAGISGPILRGGGFAEPSGEISSPRATPAATNPFPKVRTVSLRAAKEAERQRIDAQFERDQKKLQDAAATAGDSVTTPTALKSIPVTPKSGKTVERTTSVKRKPVFPNDTPGLPSGPAPRVSAVVGKRGPQPQRNKETETEPEAGPESPSSLRESVLAAAVDVNWGAMRYSTNTFATTDDDDTTRYTAYSNLPHPLRAPPREAGPGGADGGTDDDAKVLFVNEIVYDHPALVNSLVRGPDAQEGRKDIGLTTARSSGTPNGTTVTVRRSPSSTKRPQLPTTQEADEAPSVPSISASVMDRPRHIRKDSGRGIFPPARDSEIVLEMKLKKAVNTSKSLPPPPPPTEPLPPLPAQNKEFPAPAIVPTEAPREKKVDKRPTELVFPIPPSRGPSTRKPVPPPVSIEPLGLISPEVVRMVPSSLLTEPKLRLQEERLSVAPNVPERSESRMDVISPFPGDDIDSATISDTAYETAKAWIASVASVRMSTGAPVLVNVEGGHRVSYPKGSGRDSLTIKPLPALAYDGDGLGPGSSSISSSTSSAVLRKSVLSFIASPKDTRGDGDVTDVEIDSGSEIGDDEDNYEGVGDSSSGTETTQSEAGEMIGAGGEGYSTEDDEEDEEYLTDSDSQEFFGHRDGVVISGMDDGTEFGKIEMAERKLNAKMDSIANAIPNISAFPRHFNIGDHIPTFSESRRKYGSKRKPPPSPLGFLMRQRHMSRQPPNLQQDRIQARLTLLAENVSRNVAVLDDLLAKIPAEAKSNRNTRVSLTSDGRNSLIAKLEQEMGQQENQWHGMQEVLQRNSSASAQESRPSSRVSTNLAQRRSLFEKLSSGIDRRLSTAQNSTTTVSRNLSRTTSHTSTLSSSMTAGAWQRQLAEAQIEYLQHAPWKSNNVTTTNALVKPFAILKSQDTPVSVVSESEEYGYDSVTDSEDDGYEDGEDEEDGIIVYDGLEIGSPANDELCRKSSCSSDHNTNFLMQHEGKETITILIEGSSKSSTHRSDEGFEGYEAEECLETLPATVYSPSMHSEISVTCFSPSMKVVSPAEGASASLLWSPRSISREREQEAGETSLWNKNRQSAPAPLSRPAAMGVGPFQRVSLEPPTISSTELWKVRSTEPLSPRSEISVEICLSPSIQELSPNPDQLGPFPRSPQPNFPQIPQTSMLWSYRSLASEPPVGSPAAIGVRPRQSTFLTPLRIYSTRLWRKPRSHPTCDEGGLWTNRKAEEYNHTKVHNRSLKVKGKVKKSNICRRSSYRSDPISQSKLSVANEVIIVEPTGFFGKLKKLWGVQETVSVKQIVEVPVAKPMEETTEIQAQSDPREQEKPIVDIVQEITSRYRNKALPGPPTGADQPLRGIKTLWSRENIEARRQLAETRGMWAVPSQKAAPRENEFRDDISAIRAKRRAPALLPALTSAQLWGNQNSSGVHVEPDEITNVSVNLWSPPHKAHPPLEAVISDGFHELDAESADTSLPAGSTTGLWKPSLDLVSDENSGTEEFTHLWPSANVLVSRDQTNLSRSTKSSPLALAALISAGLWALPSRVPHKQGLWTAPKKITGLWPQGERLQKPSPGNLWPSASPPPTIENFVVPSHSSPRLLEAAVVCFKSTGLWKIIAEESTESGLWPVPIGRKGLWPEGETERPVCIGRLWTAPSAQSETVRRTNIKLVMTNDSERVMYKRSPVDTIADVTGSMWNPQEGKPAQSSGWLSGGQEFEASPTECAEYITSSPTPNTPSLPELVQEPVDIAPVESALWTLIPTIVASQTSSRLWRYQAKTLQSTNRIPRANVNDSDSLRKVRRSIHRILAPAKGPLWKKELTGKSHPQLWAQSSKRDGLWNSKGGTTAFTNINALLQNTNSLWTKHGKYVKPVFDDLSLVSFRSKRQLPMRPLELAHGTLWVAPIPMSHGEKKDHNRGLWNSRRGVDQEISEATPPLTTAQEEELSVSPIRAHKHNLLWQPGGPAQPVHSSSPMPPVTPSKSNKRHDDSPLFLALPPATGSVWMAPASKPNPCLPRLWTPSPVTLRGLWSFDNKTPSLALLARKNNPLWSKHNTPKPIFPTLTTESRRTFPTRPDVTVSMAGPLWTSSPVEIRQPQLWKSLGKTGERLWTVEGTAPPLSQIADPKVEKTPLWSRENNTTAPIFSDLSLASLRSKRDISTKTLPVVEEGLWTKRINPPEASRKTAGLWGKFEELPKVEAAPNHVPILWNKEGITAPIFAHLPTGSARSKKDTSSIVLPVFTEPMWKKEVVFRAKPELWKPTPKPTGLWDATSRTKTLAQMTLEKKAKGSPLWRKEGARRTTSAMPIRTDTAVRLSDRTALPKVAGGLWKPKVPVKPAAQLWIRRRSMKIEKQAAGILLWTRETALRTTEATPERTKVSFTPSDSPLPKVSGNLWQRKTPEGPKGLWKRSLGTVSSAALRPSAPLWSREKASRRTAAVPERLSLTPKKTFPVQADPPKASGNLWKPKAKAAPDGLWAKPTVITTKPIAIRTVLWTAASASRTTSAAIARSAIPKRVIEEPLPIVSGNMWQKKSPEKSKGLWKREIKTTGTSWKTAKTPLWTKEGAARTTTAIPQRTPFVPKPASTKPLEPATGDLWQPELAEKEAITLWKLKPAVPKVGVWNAEGTTPSLAEIKRELASKYTLWQRRSVLAARGANGDIFSNRSSFIQRKLTMNPIHLDTAQSDLWKPTEGSGDDDDTSWMITNTPPTGALSHTSTLSDISEISPLTSAVDAYEPRIRTHSNNPSISSTSGLWRPLSNSPSSKKAGLWSNDETPAPFVDLTSDIRAERIPLPTQKEKPLETFDRSHNLWQPEILCDSKTIRSNSDASEYCTGGSVSEFSDDSFYSAMGAHSEHGGEENAPSNVFVGQFRRDNYMIHVQAPEQKLADDSPFASHLRIPSLRRKLRSAEERKGRITGVSEGQISEAETTEKVVAPSAGYLWSKGIV</sequence>
<feature type="region of interest" description="Disordered" evidence="1">
    <location>
        <begin position="2133"/>
        <end position="2163"/>
    </location>
</feature>
<dbReference type="EMBL" id="LN890956">
    <property type="protein sequence ID" value="CUS14695.1"/>
    <property type="molecule type" value="Genomic_DNA"/>
</dbReference>
<evidence type="ECO:0000256" key="2">
    <source>
        <dbReference type="SAM" id="Phobius"/>
    </source>
</evidence>
<feature type="compositionally biased region" description="Basic and acidic residues" evidence="1">
    <location>
        <begin position="244"/>
        <end position="256"/>
    </location>
</feature>
<accession>A0A292Q6X1</accession>
<keyword evidence="4" id="KW-1185">Reference proteome</keyword>
<keyword evidence="2" id="KW-0472">Membrane</keyword>
<feature type="region of interest" description="Disordered" evidence="1">
    <location>
        <begin position="2914"/>
        <end position="2944"/>
    </location>
</feature>
<proteinExistence type="predicted"/>
<feature type="compositionally biased region" description="Acidic residues" evidence="1">
    <location>
        <begin position="751"/>
        <end position="770"/>
    </location>
</feature>
<keyword evidence="2" id="KW-1133">Transmembrane helix</keyword>
<feature type="region of interest" description="Disordered" evidence="1">
    <location>
        <begin position="743"/>
        <end position="818"/>
    </location>
</feature>
<feature type="region of interest" description="Disordered" evidence="1">
    <location>
        <begin position="244"/>
        <end position="344"/>
    </location>
</feature>
<feature type="transmembrane region" description="Helical" evidence="2">
    <location>
        <begin position="42"/>
        <end position="59"/>
    </location>
</feature>
<feature type="region of interest" description="Disordered" evidence="1">
    <location>
        <begin position="1873"/>
        <end position="1892"/>
    </location>
</feature>
<organism evidence="3 4">
    <name type="scientific">Tuber aestivum</name>
    <name type="common">summer truffle</name>
    <dbReference type="NCBI Taxonomy" id="59557"/>
    <lineage>
        <taxon>Eukaryota</taxon>
        <taxon>Fungi</taxon>
        <taxon>Dikarya</taxon>
        <taxon>Ascomycota</taxon>
        <taxon>Pezizomycotina</taxon>
        <taxon>Pezizomycetes</taxon>
        <taxon>Pezizales</taxon>
        <taxon>Tuberaceae</taxon>
        <taxon>Tuber</taxon>
    </lineage>
</organism>